<name>A0A3S4ILJ0_SALET</name>
<dbReference type="AlphaFoldDB" id="A0A3S4ILJ0"/>
<reference evidence="2 3" key="1">
    <citation type="submission" date="2018-12" db="EMBL/GenBank/DDBJ databases">
        <authorList>
            <consortium name="Pathogen Informatics"/>
        </authorList>
    </citation>
    <scope>NUCLEOTIDE SEQUENCE [LARGE SCALE GENOMIC DNA]</scope>
    <source>
        <strain evidence="2 3">NCTC6754</strain>
    </source>
</reference>
<dbReference type="InterPro" id="IPR029072">
    <property type="entry name" value="YebC-like"/>
</dbReference>
<dbReference type="Proteomes" id="UP000269208">
    <property type="component" value="Chromosome"/>
</dbReference>
<gene>
    <name evidence="2" type="primary">SBOV45851_2</name>
    <name evidence="2" type="ORF">NCTC6754_00639</name>
</gene>
<dbReference type="Gene3D" id="3.30.70.980">
    <property type="match status" value="1"/>
</dbReference>
<dbReference type="InterPro" id="IPR026564">
    <property type="entry name" value="Transcrip_reg_TACO1-like_dom3"/>
</dbReference>
<accession>A0A3S4ILJ0</accession>
<evidence type="ECO:0000259" key="1">
    <source>
        <dbReference type="Pfam" id="PF01709"/>
    </source>
</evidence>
<sequence>MLLIKAIDKAKGGGDETFVQGRYEGFGPNGSMVIAETLTSNVNRTIANIRTIF</sequence>
<dbReference type="SUPFAM" id="SSF75625">
    <property type="entry name" value="YebC-like"/>
    <property type="match status" value="1"/>
</dbReference>
<dbReference type="EMBL" id="LR134190">
    <property type="protein sequence ID" value="VEB50947.1"/>
    <property type="molecule type" value="Genomic_DNA"/>
</dbReference>
<dbReference type="Pfam" id="PF01709">
    <property type="entry name" value="Transcrip_reg"/>
    <property type="match status" value="1"/>
</dbReference>
<dbReference type="InterPro" id="IPR048300">
    <property type="entry name" value="TACO1_YebC-like_2nd/3rd_dom"/>
</dbReference>
<organism evidence="2 3">
    <name type="scientific">Salmonella enterica I</name>
    <dbReference type="NCBI Taxonomy" id="59201"/>
    <lineage>
        <taxon>Bacteria</taxon>
        <taxon>Pseudomonadati</taxon>
        <taxon>Pseudomonadota</taxon>
        <taxon>Gammaproteobacteria</taxon>
        <taxon>Enterobacterales</taxon>
        <taxon>Enterobacteriaceae</taxon>
        <taxon>Salmonella</taxon>
    </lineage>
</organism>
<evidence type="ECO:0000313" key="2">
    <source>
        <dbReference type="EMBL" id="VEB50947.1"/>
    </source>
</evidence>
<feature type="domain" description="TACO1/YebC-like second and third" evidence="1">
    <location>
        <begin position="22"/>
        <end position="53"/>
    </location>
</feature>
<protein>
    <submittedName>
        <fullName evidence="2">Probable transcriptional regulatory protein YeeN</fullName>
    </submittedName>
</protein>
<proteinExistence type="predicted"/>
<evidence type="ECO:0000313" key="3">
    <source>
        <dbReference type="Proteomes" id="UP000269208"/>
    </source>
</evidence>